<dbReference type="SUPFAM" id="SSF57903">
    <property type="entry name" value="FYVE/PHD zinc finger"/>
    <property type="match status" value="1"/>
</dbReference>
<comment type="subunit">
    <text evidence="11">Interacts with H3K4me3 and to a lesser extent with H3K4me2.</text>
</comment>
<dbReference type="InterPro" id="IPR044104">
    <property type="entry name" value="PHD_AL_plant"/>
</dbReference>
<dbReference type="InterPro" id="IPR019786">
    <property type="entry name" value="Zinc_finger_PHD-type_CS"/>
</dbReference>
<evidence type="ECO:0000256" key="12">
    <source>
        <dbReference type="SAM" id="MobiDB-lite"/>
    </source>
</evidence>
<dbReference type="GO" id="GO:0006325">
    <property type="term" value="P:chromatin organization"/>
    <property type="evidence" value="ECO:0007669"/>
    <property type="project" value="UniProtKB-UniRule"/>
</dbReference>
<name>A0A7N0VC81_KALFE</name>
<dbReference type="InterPro" id="IPR011011">
    <property type="entry name" value="Znf_FYVE_PHD"/>
</dbReference>
<dbReference type="PROSITE" id="PS50016">
    <property type="entry name" value="ZF_PHD_2"/>
    <property type="match status" value="1"/>
</dbReference>
<feature type="compositionally biased region" description="Acidic residues" evidence="12">
    <location>
        <begin position="164"/>
        <end position="174"/>
    </location>
</feature>
<evidence type="ECO:0000259" key="13">
    <source>
        <dbReference type="PROSITE" id="PS50016"/>
    </source>
</evidence>
<dbReference type="EnsemblPlants" id="Kaladp0515s0207.1.v1.1">
    <property type="protein sequence ID" value="Kaladp0515s0207.1.v1.1"/>
    <property type="gene ID" value="Kaladp0515s0207.v1.1"/>
</dbReference>
<dbReference type="PANTHER" id="PTHR12321">
    <property type="entry name" value="CPG BINDING PROTEIN"/>
    <property type="match status" value="1"/>
</dbReference>
<evidence type="ECO:0000256" key="2">
    <source>
        <dbReference type="ARBA" id="ARBA00010445"/>
    </source>
</evidence>
<keyword evidence="4 10" id="KW-0863">Zinc-finger</keyword>
<dbReference type="InterPro" id="IPR013083">
    <property type="entry name" value="Znf_RING/FYVE/PHD"/>
</dbReference>
<proteinExistence type="inferred from homology"/>
<sequence>MKDGVGEFTSGTIDKIFRDFKGRRTAIIKALTTDVADFYSRCDPGKENLCLYGYPNESWDVNLPVDEVPPEMPEPLLGINFARDGMQQKEWLSLVAARSDSWILSVAFYFGAYFGFDKSDRERLFNMVNDLPTIYDIVTGTVDKQATDKSSVSNHTSKSKSAASEEEEGEDEDGTVCGECNGYYSRDEFWIACDTCDTWYHGKCVKTTAAKAANIKQYKCPSCSTKKPRL</sequence>
<dbReference type="Gramene" id="Kaladp0515s0207.2.v1.1">
    <property type="protein sequence ID" value="Kaladp0515s0207.2.v1.1"/>
    <property type="gene ID" value="Kaladp0515s0207.v1.1"/>
</dbReference>
<dbReference type="GO" id="GO:0006355">
    <property type="term" value="P:regulation of DNA-templated transcription"/>
    <property type="evidence" value="ECO:0007669"/>
    <property type="project" value="UniProtKB-UniRule"/>
</dbReference>
<dbReference type="InterPro" id="IPR019787">
    <property type="entry name" value="Znf_PHD-finger"/>
</dbReference>
<dbReference type="CDD" id="cd15613">
    <property type="entry name" value="PHD_AL_plant"/>
    <property type="match status" value="1"/>
</dbReference>
<dbReference type="GO" id="GO:0042393">
    <property type="term" value="F:histone binding"/>
    <property type="evidence" value="ECO:0007669"/>
    <property type="project" value="UniProtKB-UniRule"/>
</dbReference>
<dbReference type="GO" id="GO:0005634">
    <property type="term" value="C:nucleus"/>
    <property type="evidence" value="ECO:0007669"/>
    <property type="project" value="UniProtKB-SubCell"/>
</dbReference>
<evidence type="ECO:0000256" key="10">
    <source>
        <dbReference type="PROSITE-ProRule" id="PRU00146"/>
    </source>
</evidence>
<evidence type="ECO:0000313" key="15">
    <source>
        <dbReference type="Proteomes" id="UP000594263"/>
    </source>
</evidence>
<evidence type="ECO:0000256" key="8">
    <source>
        <dbReference type="ARBA" id="ARBA00023163"/>
    </source>
</evidence>
<dbReference type="Pfam" id="PF12165">
    <property type="entry name" value="Alfin"/>
    <property type="match status" value="1"/>
</dbReference>
<feature type="region of interest" description="Disordered" evidence="12">
    <location>
        <begin position="146"/>
        <end position="174"/>
    </location>
</feature>
<keyword evidence="7 11" id="KW-0805">Transcription regulation</keyword>
<dbReference type="InterPro" id="IPR001965">
    <property type="entry name" value="Znf_PHD"/>
</dbReference>
<comment type="domain">
    <text evidence="11">The PHD-type zinc finger mediates the binding to H3K4me3.</text>
</comment>
<dbReference type="OMA" id="MCAANEN"/>
<dbReference type="SMART" id="SM00249">
    <property type="entry name" value="PHD"/>
    <property type="match status" value="1"/>
</dbReference>
<dbReference type="FunFam" id="3.30.40.10:FF:000306">
    <property type="entry name" value="PHD finger alfin-like protein"/>
    <property type="match status" value="1"/>
</dbReference>
<feature type="domain" description="PHD-type" evidence="13">
    <location>
        <begin position="174"/>
        <end position="226"/>
    </location>
</feature>
<dbReference type="EnsemblPlants" id="Kaladp0515s0207.3.v1.1">
    <property type="protein sequence ID" value="Kaladp0515s0207.3.v1.1"/>
    <property type="gene ID" value="Kaladp0515s0207.v1.1"/>
</dbReference>
<dbReference type="Gramene" id="Kaladp0515s0207.1.v1.1">
    <property type="protein sequence ID" value="Kaladp0515s0207.1.v1.1"/>
    <property type="gene ID" value="Kaladp0515s0207.v1.1"/>
</dbReference>
<dbReference type="Proteomes" id="UP000594263">
    <property type="component" value="Unplaced"/>
</dbReference>
<organism evidence="14 15">
    <name type="scientific">Kalanchoe fedtschenkoi</name>
    <name type="common">Lavender scallops</name>
    <name type="synonym">South American air plant</name>
    <dbReference type="NCBI Taxonomy" id="63787"/>
    <lineage>
        <taxon>Eukaryota</taxon>
        <taxon>Viridiplantae</taxon>
        <taxon>Streptophyta</taxon>
        <taxon>Embryophyta</taxon>
        <taxon>Tracheophyta</taxon>
        <taxon>Spermatophyta</taxon>
        <taxon>Magnoliopsida</taxon>
        <taxon>eudicotyledons</taxon>
        <taxon>Gunneridae</taxon>
        <taxon>Pentapetalae</taxon>
        <taxon>Saxifragales</taxon>
        <taxon>Crassulaceae</taxon>
        <taxon>Kalanchoe</taxon>
    </lineage>
</organism>
<dbReference type="AlphaFoldDB" id="A0A7N0VC81"/>
<feature type="compositionally biased region" description="Low complexity" evidence="12">
    <location>
        <begin position="149"/>
        <end position="162"/>
    </location>
</feature>
<dbReference type="InterPro" id="IPR045104">
    <property type="entry name" value="Alfin"/>
</dbReference>
<keyword evidence="3 11" id="KW-0479">Metal-binding</keyword>
<evidence type="ECO:0000256" key="1">
    <source>
        <dbReference type="ARBA" id="ARBA00004123"/>
    </source>
</evidence>
<evidence type="ECO:0000256" key="6">
    <source>
        <dbReference type="ARBA" id="ARBA00022853"/>
    </source>
</evidence>
<accession>A0A7N0VC81</accession>
<keyword evidence="6 11" id="KW-0156">Chromatin regulator</keyword>
<comment type="function">
    <text evidence="11">Histone-binding component that specifically recognizes H3 tails trimethylated on 'Lys-4' (H3K4me3), which mark transcription start sites of virtually all active genes.</text>
</comment>
<evidence type="ECO:0000256" key="9">
    <source>
        <dbReference type="ARBA" id="ARBA00023242"/>
    </source>
</evidence>
<evidence type="ECO:0000256" key="5">
    <source>
        <dbReference type="ARBA" id="ARBA00022833"/>
    </source>
</evidence>
<comment type="subcellular location">
    <subcellularLocation>
        <location evidence="1 11">Nucleus</location>
    </subcellularLocation>
</comment>
<keyword evidence="9 11" id="KW-0539">Nucleus</keyword>
<dbReference type="PROSITE" id="PS01359">
    <property type="entry name" value="ZF_PHD_1"/>
    <property type="match status" value="1"/>
</dbReference>
<keyword evidence="15" id="KW-1185">Reference proteome</keyword>
<evidence type="ECO:0000256" key="4">
    <source>
        <dbReference type="ARBA" id="ARBA00022771"/>
    </source>
</evidence>
<dbReference type="PANTHER" id="PTHR12321:SF98">
    <property type="entry name" value="PHD FINGER PROTEIN ALFIN-LIKE 5"/>
    <property type="match status" value="1"/>
</dbReference>
<dbReference type="GO" id="GO:0008270">
    <property type="term" value="F:zinc ion binding"/>
    <property type="evidence" value="ECO:0007669"/>
    <property type="project" value="UniProtKB-KW"/>
</dbReference>
<dbReference type="EnsemblPlants" id="Kaladp0515s0207.2.v1.1">
    <property type="protein sequence ID" value="Kaladp0515s0207.2.v1.1"/>
    <property type="gene ID" value="Kaladp0515s0207.v1.1"/>
</dbReference>
<dbReference type="InterPro" id="IPR021998">
    <property type="entry name" value="Alfin_N"/>
</dbReference>
<reference evidence="14" key="1">
    <citation type="submission" date="2021-01" db="UniProtKB">
        <authorList>
            <consortium name="EnsemblPlants"/>
        </authorList>
    </citation>
    <scope>IDENTIFICATION</scope>
</reference>
<keyword evidence="5 11" id="KW-0862">Zinc</keyword>
<protein>
    <recommendedName>
        <fullName evidence="11">PHD finger protein ALFIN-LIKE</fullName>
    </recommendedName>
</protein>
<evidence type="ECO:0000256" key="7">
    <source>
        <dbReference type="ARBA" id="ARBA00023015"/>
    </source>
</evidence>
<dbReference type="GO" id="GO:0000976">
    <property type="term" value="F:transcription cis-regulatory region binding"/>
    <property type="evidence" value="ECO:0007669"/>
    <property type="project" value="TreeGrafter"/>
</dbReference>
<dbReference type="Pfam" id="PF00628">
    <property type="entry name" value="PHD"/>
    <property type="match status" value="1"/>
</dbReference>
<dbReference type="Gramene" id="Kaladp0515s0207.3.v1.1">
    <property type="protein sequence ID" value="Kaladp0515s0207.3.v1.1"/>
    <property type="gene ID" value="Kaladp0515s0207.v1.1"/>
</dbReference>
<comment type="similarity">
    <text evidence="2 11">Belongs to the Alfin family.</text>
</comment>
<evidence type="ECO:0000313" key="14">
    <source>
        <dbReference type="EnsemblPlants" id="Kaladp0515s0207.1.v1.1"/>
    </source>
</evidence>
<dbReference type="Gene3D" id="3.30.40.10">
    <property type="entry name" value="Zinc/RING finger domain, C3HC4 (zinc finger)"/>
    <property type="match status" value="1"/>
</dbReference>
<keyword evidence="8 11" id="KW-0804">Transcription</keyword>
<dbReference type="GO" id="GO:0003712">
    <property type="term" value="F:transcription coregulator activity"/>
    <property type="evidence" value="ECO:0007669"/>
    <property type="project" value="TreeGrafter"/>
</dbReference>
<evidence type="ECO:0000256" key="3">
    <source>
        <dbReference type="ARBA" id="ARBA00022723"/>
    </source>
</evidence>
<evidence type="ECO:0000256" key="11">
    <source>
        <dbReference type="RuleBase" id="RU369089"/>
    </source>
</evidence>